<dbReference type="CDD" id="cd00038">
    <property type="entry name" value="CAP_ED"/>
    <property type="match status" value="1"/>
</dbReference>
<evidence type="ECO:0000259" key="4">
    <source>
        <dbReference type="PROSITE" id="PS50042"/>
    </source>
</evidence>
<dbReference type="Gene3D" id="2.60.120.10">
    <property type="entry name" value="Jelly Rolls"/>
    <property type="match status" value="1"/>
</dbReference>
<dbReference type="Proteomes" id="UP000006765">
    <property type="component" value="Unassembled WGS sequence"/>
</dbReference>
<proteinExistence type="predicted"/>
<dbReference type="InterPro" id="IPR000595">
    <property type="entry name" value="cNMP-bd_dom"/>
</dbReference>
<evidence type="ECO:0000313" key="6">
    <source>
        <dbReference type="EMBL" id="EKE44537.1"/>
    </source>
</evidence>
<dbReference type="SUPFAM" id="SSF46785">
    <property type="entry name" value="Winged helix' DNA-binding domain"/>
    <property type="match status" value="1"/>
</dbReference>
<dbReference type="Pfam" id="PF00027">
    <property type="entry name" value="cNMP_binding"/>
    <property type="match status" value="1"/>
</dbReference>
<organism evidence="6 7">
    <name type="scientific">Oceaniovalibus guishaninsula JLT2003</name>
    <dbReference type="NCBI Taxonomy" id="1231392"/>
    <lineage>
        <taxon>Bacteria</taxon>
        <taxon>Pseudomonadati</taxon>
        <taxon>Pseudomonadota</taxon>
        <taxon>Alphaproteobacteria</taxon>
        <taxon>Rhodobacterales</taxon>
        <taxon>Roseobacteraceae</taxon>
        <taxon>Oceaniovalibus</taxon>
    </lineage>
</organism>
<keyword evidence="7" id="KW-1185">Reference proteome</keyword>
<dbReference type="GO" id="GO:0003700">
    <property type="term" value="F:DNA-binding transcription factor activity"/>
    <property type="evidence" value="ECO:0007669"/>
    <property type="project" value="TreeGrafter"/>
</dbReference>
<dbReference type="InterPro" id="IPR014710">
    <property type="entry name" value="RmlC-like_jellyroll"/>
</dbReference>
<evidence type="ECO:0000256" key="2">
    <source>
        <dbReference type="ARBA" id="ARBA00023125"/>
    </source>
</evidence>
<dbReference type="eggNOG" id="COG0664">
    <property type="taxonomic scope" value="Bacteria"/>
</dbReference>
<dbReference type="PROSITE" id="PS51063">
    <property type="entry name" value="HTH_CRP_2"/>
    <property type="match status" value="1"/>
</dbReference>
<evidence type="ECO:0000256" key="3">
    <source>
        <dbReference type="ARBA" id="ARBA00023163"/>
    </source>
</evidence>
<dbReference type="SMART" id="SM00419">
    <property type="entry name" value="HTH_CRP"/>
    <property type="match status" value="1"/>
</dbReference>
<feature type="domain" description="Cyclic nucleotide-binding" evidence="4">
    <location>
        <begin position="28"/>
        <end position="87"/>
    </location>
</feature>
<dbReference type="PANTHER" id="PTHR24567">
    <property type="entry name" value="CRP FAMILY TRANSCRIPTIONAL REGULATORY PROTEIN"/>
    <property type="match status" value="1"/>
</dbReference>
<keyword evidence="3" id="KW-0804">Transcription</keyword>
<dbReference type="AlphaFoldDB" id="K2HD99"/>
<dbReference type="InterPro" id="IPR036388">
    <property type="entry name" value="WH-like_DNA-bd_sf"/>
</dbReference>
<evidence type="ECO:0000259" key="5">
    <source>
        <dbReference type="PROSITE" id="PS51063"/>
    </source>
</evidence>
<dbReference type="GO" id="GO:0005829">
    <property type="term" value="C:cytosol"/>
    <property type="evidence" value="ECO:0007669"/>
    <property type="project" value="TreeGrafter"/>
</dbReference>
<dbReference type="PROSITE" id="PS50042">
    <property type="entry name" value="CNMP_BINDING_3"/>
    <property type="match status" value="1"/>
</dbReference>
<keyword evidence="2" id="KW-0238">DNA-binding</keyword>
<evidence type="ECO:0000313" key="7">
    <source>
        <dbReference type="Proteomes" id="UP000006765"/>
    </source>
</evidence>
<dbReference type="OrthoDB" id="7584044at2"/>
<protein>
    <submittedName>
        <fullName evidence="6">Crp-Fnr family transciptional regulator</fullName>
    </submittedName>
</protein>
<dbReference type="InterPro" id="IPR036390">
    <property type="entry name" value="WH_DNA-bd_sf"/>
</dbReference>
<dbReference type="Pfam" id="PF13545">
    <property type="entry name" value="HTH_Crp_2"/>
    <property type="match status" value="1"/>
</dbReference>
<dbReference type="STRING" id="1231392.OCGS_1375"/>
<dbReference type="GO" id="GO:0003677">
    <property type="term" value="F:DNA binding"/>
    <property type="evidence" value="ECO:0007669"/>
    <property type="project" value="UniProtKB-KW"/>
</dbReference>
<dbReference type="Gene3D" id="1.10.10.10">
    <property type="entry name" value="Winged helix-like DNA-binding domain superfamily/Winged helix DNA-binding domain"/>
    <property type="match status" value="1"/>
</dbReference>
<dbReference type="InterPro" id="IPR018490">
    <property type="entry name" value="cNMP-bd_dom_sf"/>
</dbReference>
<name>K2HD99_9RHOB</name>
<dbReference type="InterPro" id="IPR050397">
    <property type="entry name" value="Env_Response_Regulators"/>
</dbReference>
<keyword evidence="1" id="KW-0805">Transcription regulation</keyword>
<comment type="caution">
    <text evidence="6">The sequence shown here is derived from an EMBL/GenBank/DDBJ whole genome shotgun (WGS) entry which is preliminary data.</text>
</comment>
<accession>K2HD99</accession>
<dbReference type="PANTHER" id="PTHR24567:SF68">
    <property type="entry name" value="DNA-BINDING TRANSCRIPTIONAL DUAL REGULATOR CRP"/>
    <property type="match status" value="1"/>
</dbReference>
<dbReference type="EMBL" id="AMGO01000021">
    <property type="protein sequence ID" value="EKE44537.1"/>
    <property type="molecule type" value="Genomic_DNA"/>
</dbReference>
<reference evidence="6 7" key="1">
    <citation type="journal article" date="2012" name="J. Bacteriol.">
        <title>Draft Genome Sequence of Oceaniovalibus guishaninsula JLT2003T.</title>
        <authorList>
            <person name="Tang K."/>
            <person name="Liu K."/>
            <person name="Jiao N."/>
        </authorList>
    </citation>
    <scope>NUCLEOTIDE SEQUENCE [LARGE SCALE GENOMIC DNA]</scope>
    <source>
        <strain evidence="6 7">JLT2003</strain>
    </source>
</reference>
<dbReference type="RefSeq" id="WP_007426527.1">
    <property type="nucleotide sequence ID" value="NZ_AMGO01000021.1"/>
</dbReference>
<gene>
    <name evidence="6" type="ORF">OCGS_1375</name>
</gene>
<sequence length="244" mass="27340">MLMAVHCAECPLRRLPIFDPFSAEDVALMEELKIRETVVEPGATVLDQGSPAPYLFTVLSGMGLRHVRMADGKRQVINFLMPGDFIGLQGAVLEDMGHTIEATTRMVLCTFRRDRFFRIFAQNPQRAYDVVWLAASEEHFLGDALATIGQLPAIERVAWAIAQIHQRALALGLALGDTMPFPYRQQDLADLLGLSLVHTNKTLARLREMDIVVWRNDALHIRDPGQLHRLAGAEIEPARNRPLL</sequence>
<dbReference type="InterPro" id="IPR012318">
    <property type="entry name" value="HTH_CRP"/>
</dbReference>
<feature type="domain" description="HTH crp-type" evidence="5">
    <location>
        <begin position="151"/>
        <end position="225"/>
    </location>
</feature>
<evidence type="ECO:0000256" key="1">
    <source>
        <dbReference type="ARBA" id="ARBA00023015"/>
    </source>
</evidence>
<dbReference type="SUPFAM" id="SSF51206">
    <property type="entry name" value="cAMP-binding domain-like"/>
    <property type="match status" value="1"/>
</dbReference>